<accession>A0A382SXH1</accession>
<dbReference type="Pfam" id="PF04407">
    <property type="entry name" value="DUF531"/>
    <property type="match status" value="1"/>
</dbReference>
<dbReference type="InterPro" id="IPR007501">
    <property type="entry name" value="DUF531"/>
</dbReference>
<name>A0A382SXH1_9ZZZZ</name>
<dbReference type="AlphaFoldDB" id="A0A382SXH1"/>
<reference evidence="1" key="1">
    <citation type="submission" date="2018-05" db="EMBL/GenBank/DDBJ databases">
        <authorList>
            <person name="Lanie J.A."/>
            <person name="Ng W.-L."/>
            <person name="Kazmierczak K.M."/>
            <person name="Andrzejewski T.M."/>
            <person name="Davidsen T.M."/>
            <person name="Wayne K.J."/>
            <person name="Tettelin H."/>
            <person name="Glass J.I."/>
            <person name="Rusch D."/>
            <person name="Podicherti R."/>
            <person name="Tsui H.-C.T."/>
            <person name="Winkler M.E."/>
        </authorList>
    </citation>
    <scope>NUCLEOTIDE SEQUENCE</scope>
</reference>
<sequence>SNSGNHTLGIYNTYGGNWNHPHYKAVFKASNICSAFDLNLALIGFPSIELDRLTKEIIKEMRLPNEGYLSQLISKDRFRFFDNDIDESWAGSKIVTTATPDSSKLEKPEGKLCMIMGLGPKGLPKSYIDKSNYHFEITGNGVAFETGTAMGAIAGHLSLMQ</sequence>
<dbReference type="EMBL" id="UINC01131734">
    <property type="protein sequence ID" value="SVD13621.1"/>
    <property type="molecule type" value="Genomic_DNA"/>
</dbReference>
<proteinExistence type="predicted"/>
<gene>
    <name evidence="1" type="ORF">METZ01_LOCUS366475</name>
</gene>
<organism evidence="1">
    <name type="scientific">marine metagenome</name>
    <dbReference type="NCBI Taxonomy" id="408172"/>
    <lineage>
        <taxon>unclassified sequences</taxon>
        <taxon>metagenomes</taxon>
        <taxon>ecological metagenomes</taxon>
    </lineage>
</organism>
<evidence type="ECO:0000313" key="1">
    <source>
        <dbReference type="EMBL" id="SVD13621.1"/>
    </source>
</evidence>
<protein>
    <submittedName>
        <fullName evidence="1">Uncharacterized protein</fullName>
    </submittedName>
</protein>
<feature type="non-terminal residue" evidence="1">
    <location>
        <position position="1"/>
    </location>
</feature>